<accession>A0A245ZHG8</accession>
<evidence type="ECO:0008006" key="3">
    <source>
        <dbReference type="Google" id="ProtNLM"/>
    </source>
</evidence>
<name>A0A245ZHG8_9SPHN</name>
<evidence type="ECO:0000313" key="1">
    <source>
        <dbReference type="EMBL" id="OWK29195.1"/>
    </source>
</evidence>
<organism evidence="1 2">
    <name type="scientific">Sphingomonas dokdonensis</name>
    <dbReference type="NCBI Taxonomy" id="344880"/>
    <lineage>
        <taxon>Bacteria</taxon>
        <taxon>Pseudomonadati</taxon>
        <taxon>Pseudomonadota</taxon>
        <taxon>Alphaproteobacteria</taxon>
        <taxon>Sphingomonadales</taxon>
        <taxon>Sphingomonadaceae</taxon>
        <taxon>Sphingomonas</taxon>
    </lineage>
</organism>
<evidence type="ECO:0000313" key="2">
    <source>
        <dbReference type="Proteomes" id="UP000197290"/>
    </source>
</evidence>
<dbReference type="Proteomes" id="UP000197290">
    <property type="component" value="Unassembled WGS sequence"/>
</dbReference>
<proteinExistence type="predicted"/>
<keyword evidence="2" id="KW-1185">Reference proteome</keyword>
<sequence>MSHELTMTDPAARSRHVAALASSTAWTTEMALAQSEGVDVPALIESYERGLVALKEAEPKGLGASGKPGKLSSGLADDLALLCTKIAPTIAVEQADAWNKVMVTALSDLPGRVAREAAQAALHTPMRFLNEVEGVIREKAVPIGYRHSMALRRLRELEAAIRRALEPDQPALAAPNPEPELTVEQIRALTPELRSIGVKIGAITQDQVAHAIRSNYVPHEEAA</sequence>
<gene>
    <name evidence="1" type="ORF">SPDO_21760</name>
</gene>
<dbReference type="AlphaFoldDB" id="A0A245ZHG8"/>
<protein>
    <recommendedName>
        <fullName evidence="3">DUF222 domain-containing protein</fullName>
    </recommendedName>
</protein>
<comment type="caution">
    <text evidence="1">The sequence shown here is derived from an EMBL/GenBank/DDBJ whole genome shotgun (WGS) entry which is preliminary data.</text>
</comment>
<reference evidence="1 2" key="1">
    <citation type="submission" date="2017-03" db="EMBL/GenBank/DDBJ databases">
        <title>Genome sequence of Sphingomonas dokdonensis DSM 21029.</title>
        <authorList>
            <person name="Poehlein A."/>
            <person name="Wuebbeler J.H."/>
            <person name="Steinbuechel A."/>
            <person name="Daniel R."/>
        </authorList>
    </citation>
    <scope>NUCLEOTIDE SEQUENCE [LARGE SCALE GENOMIC DNA]</scope>
    <source>
        <strain evidence="1 2">DSM 21029</strain>
    </source>
</reference>
<dbReference type="EMBL" id="NBBI01000004">
    <property type="protein sequence ID" value="OWK29195.1"/>
    <property type="molecule type" value="Genomic_DNA"/>
</dbReference>